<organism evidence="1 2">
    <name type="scientific">Daedalea quercina L-15889</name>
    <dbReference type="NCBI Taxonomy" id="1314783"/>
    <lineage>
        <taxon>Eukaryota</taxon>
        <taxon>Fungi</taxon>
        <taxon>Dikarya</taxon>
        <taxon>Basidiomycota</taxon>
        <taxon>Agaricomycotina</taxon>
        <taxon>Agaricomycetes</taxon>
        <taxon>Polyporales</taxon>
        <taxon>Fomitopsis</taxon>
    </lineage>
</organism>
<dbReference type="AlphaFoldDB" id="A0A165LM43"/>
<sequence>MGGYERCMCCLLLRAGGVAAPGGRIRADFVFNRGTTEEGRGGGCIYCTQSHTFRRRKQIPLRGSMRLRCLPRRAYEDSLTVEARGRAALDRADMHEARVLAVANTMDLSQCVGPITPSVQAQFPFDVACMHDAHQLPTLHYSAPGEDRPCPSAEGLLPSDCKPSYPPPTWVLALSIEVALGAPCLSRNIWQPCSPPGVTKRS</sequence>
<name>A0A165LM43_9APHY</name>
<accession>A0A165LM43</accession>
<protein>
    <submittedName>
        <fullName evidence="1">Uncharacterized protein</fullName>
    </submittedName>
</protein>
<gene>
    <name evidence="1" type="ORF">DAEQUDRAFT_603275</name>
</gene>
<dbReference type="Proteomes" id="UP000076727">
    <property type="component" value="Unassembled WGS sequence"/>
</dbReference>
<keyword evidence="2" id="KW-1185">Reference proteome</keyword>
<evidence type="ECO:0000313" key="1">
    <source>
        <dbReference type="EMBL" id="KZT64600.1"/>
    </source>
</evidence>
<reference evidence="1 2" key="1">
    <citation type="journal article" date="2016" name="Mol. Biol. Evol.">
        <title>Comparative Genomics of Early-Diverging Mushroom-Forming Fungi Provides Insights into the Origins of Lignocellulose Decay Capabilities.</title>
        <authorList>
            <person name="Nagy L.G."/>
            <person name="Riley R."/>
            <person name="Tritt A."/>
            <person name="Adam C."/>
            <person name="Daum C."/>
            <person name="Floudas D."/>
            <person name="Sun H."/>
            <person name="Yadav J.S."/>
            <person name="Pangilinan J."/>
            <person name="Larsson K.H."/>
            <person name="Matsuura K."/>
            <person name="Barry K."/>
            <person name="Labutti K."/>
            <person name="Kuo R."/>
            <person name="Ohm R.A."/>
            <person name="Bhattacharya S.S."/>
            <person name="Shirouzu T."/>
            <person name="Yoshinaga Y."/>
            <person name="Martin F.M."/>
            <person name="Grigoriev I.V."/>
            <person name="Hibbett D.S."/>
        </authorList>
    </citation>
    <scope>NUCLEOTIDE SEQUENCE [LARGE SCALE GENOMIC DNA]</scope>
    <source>
        <strain evidence="1 2">L-15889</strain>
    </source>
</reference>
<evidence type="ECO:0000313" key="2">
    <source>
        <dbReference type="Proteomes" id="UP000076727"/>
    </source>
</evidence>
<proteinExistence type="predicted"/>
<dbReference type="EMBL" id="KV429124">
    <property type="protein sequence ID" value="KZT64600.1"/>
    <property type="molecule type" value="Genomic_DNA"/>
</dbReference>